<dbReference type="AlphaFoldDB" id="A0A0A9FR01"/>
<protein>
    <submittedName>
        <fullName evidence="1">RECA3</fullName>
    </submittedName>
</protein>
<reference evidence="1" key="2">
    <citation type="journal article" date="2015" name="Data Brief">
        <title>Shoot transcriptome of the giant reed, Arundo donax.</title>
        <authorList>
            <person name="Barrero R.A."/>
            <person name="Guerrero F.D."/>
            <person name="Moolhuijzen P."/>
            <person name="Goolsby J.A."/>
            <person name="Tidwell J."/>
            <person name="Bellgard S.E."/>
            <person name="Bellgard M.I."/>
        </authorList>
    </citation>
    <scope>NUCLEOTIDE SEQUENCE</scope>
    <source>
        <tissue evidence="1">Shoot tissue taken approximately 20 cm above the soil surface</tissue>
    </source>
</reference>
<organism evidence="1">
    <name type="scientific">Arundo donax</name>
    <name type="common">Giant reed</name>
    <name type="synonym">Donax arundinaceus</name>
    <dbReference type="NCBI Taxonomy" id="35708"/>
    <lineage>
        <taxon>Eukaryota</taxon>
        <taxon>Viridiplantae</taxon>
        <taxon>Streptophyta</taxon>
        <taxon>Embryophyta</taxon>
        <taxon>Tracheophyta</taxon>
        <taxon>Spermatophyta</taxon>
        <taxon>Magnoliopsida</taxon>
        <taxon>Liliopsida</taxon>
        <taxon>Poales</taxon>
        <taxon>Poaceae</taxon>
        <taxon>PACMAD clade</taxon>
        <taxon>Arundinoideae</taxon>
        <taxon>Arundineae</taxon>
        <taxon>Arundo</taxon>
    </lineage>
</organism>
<reference evidence="1" key="1">
    <citation type="submission" date="2014-09" db="EMBL/GenBank/DDBJ databases">
        <authorList>
            <person name="Magalhaes I.L.F."/>
            <person name="Oliveira U."/>
            <person name="Santos F.R."/>
            <person name="Vidigal T.H.D.A."/>
            <person name="Brescovit A.D."/>
            <person name="Santos A.J."/>
        </authorList>
    </citation>
    <scope>NUCLEOTIDE SEQUENCE</scope>
    <source>
        <tissue evidence="1">Shoot tissue taken approximately 20 cm above the soil surface</tissue>
    </source>
</reference>
<accession>A0A0A9FR01</accession>
<dbReference type="EMBL" id="GBRH01183179">
    <property type="protein sequence ID" value="JAE14717.1"/>
    <property type="molecule type" value="Transcribed_RNA"/>
</dbReference>
<proteinExistence type="predicted"/>
<sequence>MLPSLNLQVILIENLIYIWSDSHVQGVHLSSLLVLLSLISRSGLEDYQRAEWWRYLGKRHLGSQHLRFILSRKLKRMEVIVLISMQKTLLTLHLQKPLV</sequence>
<name>A0A0A9FR01_ARUDO</name>
<evidence type="ECO:0000313" key="1">
    <source>
        <dbReference type="EMBL" id="JAE14717.1"/>
    </source>
</evidence>